<dbReference type="AlphaFoldDB" id="A0A564ZHQ4"/>
<keyword evidence="2" id="KW-0808">Transferase</keyword>
<proteinExistence type="predicted"/>
<dbReference type="PANTHER" id="PTHR43630:SF2">
    <property type="entry name" value="GLYCOSYLTRANSFERASE"/>
    <property type="match status" value="1"/>
</dbReference>
<protein>
    <submittedName>
        <fullName evidence="2">Glycosyl transferase family 2</fullName>
    </submittedName>
</protein>
<sequence>MTDITVHCLVRNEERFVRQAIVSVLPLAQRVLVYDTGSTDATLNIVDSIQSDKIEIVRKRASSSRELSEYRNEMIERTMTEWFMLVDGDEIYPTRAISRIVDEMRAVPPTVHRINLDRRDFVGSFNFILPVYRIGRIFRTSRIRIRTDKPLRNRPWVEPPYLRDDPSAPLDQCTIQLPGDIFFFHCQYLARSSRDNDLGALRRWRKPRFLARPYFGPWPEALEVKGIAPWMTPKLFCTWSWLNTKILWARGVDSAWKPTGA</sequence>
<dbReference type="InterPro" id="IPR029044">
    <property type="entry name" value="Nucleotide-diphossugar_trans"/>
</dbReference>
<gene>
    <name evidence="2" type="ORF">MELA_01234</name>
</gene>
<organism evidence="2 3">
    <name type="scientific">Candidatus Methylomirabilis lanthanidiphila</name>
    <dbReference type="NCBI Taxonomy" id="2211376"/>
    <lineage>
        <taxon>Bacteria</taxon>
        <taxon>Candidatus Methylomirabilota</taxon>
        <taxon>Candidatus Methylomirabilia</taxon>
        <taxon>Candidatus Methylomirabilales</taxon>
        <taxon>Candidatus Methylomirabilaceae</taxon>
        <taxon>Candidatus Methylomirabilis</taxon>
    </lineage>
</organism>
<accession>A0A564ZHQ4</accession>
<dbReference type="GO" id="GO:0016740">
    <property type="term" value="F:transferase activity"/>
    <property type="evidence" value="ECO:0007669"/>
    <property type="project" value="UniProtKB-KW"/>
</dbReference>
<dbReference type="Gene3D" id="3.90.550.10">
    <property type="entry name" value="Spore Coat Polysaccharide Biosynthesis Protein SpsA, Chain A"/>
    <property type="match status" value="1"/>
</dbReference>
<dbReference type="PANTHER" id="PTHR43630">
    <property type="entry name" value="POLY-BETA-1,6-N-ACETYL-D-GLUCOSAMINE SYNTHASE"/>
    <property type="match status" value="1"/>
</dbReference>
<dbReference type="InterPro" id="IPR001173">
    <property type="entry name" value="Glyco_trans_2-like"/>
</dbReference>
<keyword evidence="3" id="KW-1185">Reference proteome</keyword>
<feature type="domain" description="Glycosyltransferase 2-like" evidence="1">
    <location>
        <begin position="10"/>
        <end position="109"/>
    </location>
</feature>
<evidence type="ECO:0000313" key="3">
    <source>
        <dbReference type="Proteomes" id="UP000334340"/>
    </source>
</evidence>
<evidence type="ECO:0000259" key="1">
    <source>
        <dbReference type="Pfam" id="PF00535"/>
    </source>
</evidence>
<dbReference type="EMBL" id="CABIKM010000019">
    <property type="protein sequence ID" value="VUZ84859.1"/>
    <property type="molecule type" value="Genomic_DNA"/>
</dbReference>
<reference evidence="2 3" key="1">
    <citation type="submission" date="2019-07" db="EMBL/GenBank/DDBJ databases">
        <authorList>
            <person name="Cremers G."/>
        </authorList>
    </citation>
    <scope>NUCLEOTIDE SEQUENCE [LARGE SCALE GENOMIC DNA]</scope>
</reference>
<dbReference type="SUPFAM" id="SSF53448">
    <property type="entry name" value="Nucleotide-diphospho-sugar transferases"/>
    <property type="match status" value="1"/>
</dbReference>
<evidence type="ECO:0000313" key="2">
    <source>
        <dbReference type="EMBL" id="VUZ84859.1"/>
    </source>
</evidence>
<name>A0A564ZHQ4_9BACT</name>
<dbReference type="Proteomes" id="UP000334340">
    <property type="component" value="Unassembled WGS sequence"/>
</dbReference>
<dbReference type="Pfam" id="PF00535">
    <property type="entry name" value="Glycos_transf_2"/>
    <property type="match status" value="1"/>
</dbReference>